<evidence type="ECO:0000256" key="9">
    <source>
        <dbReference type="ARBA" id="ARBA00034881"/>
    </source>
</evidence>
<keyword evidence="12" id="KW-1185">Reference proteome</keyword>
<reference evidence="11" key="2">
    <citation type="submission" date="2021-01" db="EMBL/GenBank/DDBJ databases">
        <authorList>
            <person name="Schikora-Tamarit M.A."/>
        </authorList>
    </citation>
    <scope>NUCLEOTIDE SEQUENCE</scope>
    <source>
        <strain evidence="11">CBS6341</strain>
    </source>
</reference>
<dbReference type="InterPro" id="IPR004441">
    <property type="entry name" value="rRNA_MeTrfase_TrmH"/>
</dbReference>
<comment type="caution">
    <text evidence="11">The sequence shown here is derived from an EMBL/GenBank/DDBJ whole genome shotgun (WGS) entry which is preliminary data.</text>
</comment>
<evidence type="ECO:0000256" key="8">
    <source>
        <dbReference type="ARBA" id="ARBA00023128"/>
    </source>
</evidence>
<keyword evidence="6" id="KW-0949">S-adenosyl-L-methionine</keyword>
<proteinExistence type="inferred from homology"/>
<evidence type="ECO:0000313" key="12">
    <source>
        <dbReference type="Proteomes" id="UP000769528"/>
    </source>
</evidence>
<accession>A0A9P8TI40</accession>
<dbReference type="SUPFAM" id="SSF75217">
    <property type="entry name" value="alpha/beta knot"/>
    <property type="match status" value="1"/>
</dbReference>
<dbReference type="InterPro" id="IPR047182">
    <property type="entry name" value="MRM1"/>
</dbReference>
<evidence type="ECO:0000256" key="7">
    <source>
        <dbReference type="ARBA" id="ARBA00022946"/>
    </source>
</evidence>
<dbReference type="GO" id="GO:0005739">
    <property type="term" value="C:mitochondrion"/>
    <property type="evidence" value="ECO:0007669"/>
    <property type="project" value="UniProtKB-SubCell"/>
</dbReference>
<dbReference type="Gene3D" id="3.40.1280.10">
    <property type="match status" value="1"/>
</dbReference>
<dbReference type="GO" id="GO:0016435">
    <property type="term" value="F:rRNA (guanine) methyltransferase activity"/>
    <property type="evidence" value="ECO:0007669"/>
    <property type="project" value="TreeGrafter"/>
</dbReference>
<comment type="similarity">
    <text evidence="2">Belongs to the class IV-like SAM-binding methyltransferase superfamily. RNA methyltransferase TrmH family.</text>
</comment>
<gene>
    <name evidence="11" type="ORF">WICMUC_000794</name>
</gene>
<dbReference type="InterPro" id="IPR029064">
    <property type="entry name" value="Ribosomal_eL30-like_sf"/>
</dbReference>
<evidence type="ECO:0000256" key="5">
    <source>
        <dbReference type="ARBA" id="ARBA00022679"/>
    </source>
</evidence>
<dbReference type="SUPFAM" id="SSF55315">
    <property type="entry name" value="L30e-like"/>
    <property type="match status" value="1"/>
</dbReference>
<evidence type="ECO:0000256" key="6">
    <source>
        <dbReference type="ARBA" id="ARBA00022691"/>
    </source>
</evidence>
<dbReference type="InterPro" id="IPR047261">
    <property type="entry name" value="MRM1_MeTrfase_dom"/>
</dbReference>
<feature type="domain" description="RNA 2-O ribose methyltransferase substrate binding" evidence="10">
    <location>
        <begin position="128"/>
        <end position="204"/>
    </location>
</feature>
<protein>
    <recommendedName>
        <fullName evidence="9">rRNA methyltransferase 1, mitochondrial</fullName>
    </recommendedName>
</protein>
<dbReference type="AlphaFoldDB" id="A0A9P8TI40"/>
<dbReference type="GO" id="GO:0003723">
    <property type="term" value="F:RNA binding"/>
    <property type="evidence" value="ECO:0007669"/>
    <property type="project" value="InterPro"/>
</dbReference>
<dbReference type="EMBL" id="JAEUBF010000264">
    <property type="protein sequence ID" value="KAH3679654.1"/>
    <property type="molecule type" value="Genomic_DNA"/>
</dbReference>
<dbReference type="Pfam" id="PF08032">
    <property type="entry name" value="SpoU_sub_bind"/>
    <property type="match status" value="1"/>
</dbReference>
<dbReference type="Gene3D" id="3.30.1330.30">
    <property type="match status" value="1"/>
</dbReference>
<dbReference type="PANTHER" id="PTHR46103:SF1">
    <property type="entry name" value="RRNA METHYLTRANSFERASE 1, MITOCHONDRIAL"/>
    <property type="match status" value="1"/>
</dbReference>
<sequence>MSFCTKRCFSINTTVLKNIQPAVKLENTSKPGQTQRFERNFPVKSSQKAWEREGLDKDTFFKKKYAHVHARNKGTEEDIKSRDHYRELRKTKRKEENNEFKQQRFQHRNKYDSRDVYKTLKPNPLSEFIYGTSAVIAALEANKREFFNKLYIHKPDSKDREIIKLATKLGVRTVTVDSKHELNVLTNNAVHNGYVLETKALAPTSIFQLGETSGKDYFIDEDNFGDSLKQPFRTQNSNPLGIYLDGVTDPHNIGAIIRSAYFLGADFLVMSERNSAPLSPIVTKTSVGATEFLPIMTVNKPLSFFDKSRENGWTFIAADSISSVHRDAKIAQTLQSKFLKTDDLSSLLEKGPCVLVMGSEGEGIRTTLKLKSDYLVEIEKPRHINPVIDSLNVSVATALLIQKILN</sequence>
<evidence type="ECO:0000256" key="1">
    <source>
        <dbReference type="ARBA" id="ARBA00004173"/>
    </source>
</evidence>
<evidence type="ECO:0000259" key="10">
    <source>
        <dbReference type="SMART" id="SM00967"/>
    </source>
</evidence>
<name>A0A9P8TI40_9ASCO</name>
<comment type="subcellular location">
    <subcellularLocation>
        <location evidence="1">Mitochondrion</location>
    </subcellularLocation>
</comment>
<dbReference type="Pfam" id="PF00588">
    <property type="entry name" value="SpoU_methylase"/>
    <property type="match status" value="1"/>
</dbReference>
<evidence type="ECO:0000256" key="2">
    <source>
        <dbReference type="ARBA" id="ARBA00007228"/>
    </source>
</evidence>
<dbReference type="InterPro" id="IPR001537">
    <property type="entry name" value="SpoU_MeTrfase"/>
</dbReference>
<reference evidence="11" key="1">
    <citation type="journal article" date="2021" name="Open Biol.">
        <title>Shared evolutionary footprints suggest mitochondrial oxidative damage underlies multiple complex I losses in fungi.</title>
        <authorList>
            <person name="Schikora-Tamarit M.A."/>
            <person name="Marcet-Houben M."/>
            <person name="Nosek J."/>
            <person name="Gabaldon T."/>
        </authorList>
    </citation>
    <scope>NUCLEOTIDE SEQUENCE</scope>
    <source>
        <strain evidence="11">CBS6341</strain>
    </source>
</reference>
<dbReference type="InterPro" id="IPR029026">
    <property type="entry name" value="tRNA_m1G_MTases_N"/>
</dbReference>
<dbReference type="SMART" id="SM00967">
    <property type="entry name" value="SpoU_sub_bind"/>
    <property type="match status" value="1"/>
</dbReference>
<dbReference type="CDD" id="cd18105">
    <property type="entry name" value="SpoU-like_MRM1"/>
    <property type="match status" value="1"/>
</dbReference>
<keyword evidence="4" id="KW-0489">Methyltransferase</keyword>
<organism evidence="11 12">
    <name type="scientific">Wickerhamomyces mucosus</name>
    <dbReference type="NCBI Taxonomy" id="1378264"/>
    <lineage>
        <taxon>Eukaryota</taxon>
        <taxon>Fungi</taxon>
        <taxon>Dikarya</taxon>
        <taxon>Ascomycota</taxon>
        <taxon>Saccharomycotina</taxon>
        <taxon>Saccharomycetes</taxon>
        <taxon>Phaffomycetales</taxon>
        <taxon>Wickerhamomycetaceae</taxon>
        <taxon>Wickerhamomyces</taxon>
    </lineage>
</organism>
<dbReference type="InterPro" id="IPR029028">
    <property type="entry name" value="Alpha/beta_knot_MTases"/>
</dbReference>
<keyword evidence="8" id="KW-0496">Mitochondrion</keyword>
<keyword evidence="7" id="KW-0809">Transit peptide</keyword>
<keyword evidence="3" id="KW-0698">rRNA processing</keyword>
<dbReference type="OrthoDB" id="270651at2759"/>
<evidence type="ECO:0000313" key="11">
    <source>
        <dbReference type="EMBL" id="KAH3679654.1"/>
    </source>
</evidence>
<dbReference type="PANTHER" id="PTHR46103">
    <property type="entry name" value="RRNA METHYLTRANSFERASE 1, MITOCHONDRIAL"/>
    <property type="match status" value="1"/>
</dbReference>
<dbReference type="NCBIfam" id="TIGR00186">
    <property type="entry name" value="rRNA_methyl_3"/>
    <property type="match status" value="1"/>
</dbReference>
<dbReference type="Proteomes" id="UP000769528">
    <property type="component" value="Unassembled WGS sequence"/>
</dbReference>
<evidence type="ECO:0000256" key="3">
    <source>
        <dbReference type="ARBA" id="ARBA00022552"/>
    </source>
</evidence>
<dbReference type="InterPro" id="IPR013123">
    <property type="entry name" value="SpoU_subst-bd"/>
</dbReference>
<keyword evidence="5" id="KW-0808">Transferase</keyword>
<evidence type="ECO:0000256" key="4">
    <source>
        <dbReference type="ARBA" id="ARBA00022603"/>
    </source>
</evidence>